<dbReference type="PANTHER" id="PTHR47623:SF1">
    <property type="entry name" value="OS09G0287300 PROTEIN"/>
    <property type="match status" value="1"/>
</dbReference>
<dbReference type="InterPro" id="IPR029033">
    <property type="entry name" value="His_PPase_superfam"/>
</dbReference>
<name>A0ABW9ZBR1_9FLAO</name>
<evidence type="ECO:0000313" key="2">
    <source>
        <dbReference type="Proteomes" id="UP000798602"/>
    </source>
</evidence>
<dbReference type="Pfam" id="PF00300">
    <property type="entry name" value="His_Phos_1"/>
    <property type="match status" value="1"/>
</dbReference>
<dbReference type="EMBL" id="JAABLM010000008">
    <property type="protein sequence ID" value="NBL65224.1"/>
    <property type="molecule type" value="Genomic_DNA"/>
</dbReference>
<evidence type="ECO:0000313" key="1">
    <source>
        <dbReference type="EMBL" id="NBL65224.1"/>
    </source>
</evidence>
<reference evidence="2" key="1">
    <citation type="submission" date="2020-01" db="EMBL/GenBank/DDBJ databases">
        <title>Sphingomonas sp. strain CSW-10.</title>
        <authorList>
            <person name="Chen W.-M."/>
        </authorList>
    </citation>
    <scope>NUCLEOTIDE SEQUENCE [LARGE SCALE GENOMIC DNA]</scope>
    <source>
        <strain evidence="2">NST-5</strain>
    </source>
</reference>
<organism evidence="1 2">
    <name type="scientific">Flavobacterium ichthyis</name>
    <dbReference type="NCBI Taxonomy" id="2698827"/>
    <lineage>
        <taxon>Bacteria</taxon>
        <taxon>Pseudomonadati</taxon>
        <taxon>Bacteroidota</taxon>
        <taxon>Flavobacteriia</taxon>
        <taxon>Flavobacteriales</taxon>
        <taxon>Flavobacteriaceae</taxon>
        <taxon>Flavobacterium</taxon>
    </lineage>
</organism>
<gene>
    <name evidence="1" type="ORF">GV828_08455</name>
</gene>
<dbReference type="Proteomes" id="UP000798602">
    <property type="component" value="Unassembled WGS sequence"/>
</dbReference>
<dbReference type="SMART" id="SM00855">
    <property type="entry name" value="PGAM"/>
    <property type="match status" value="1"/>
</dbReference>
<dbReference type="PANTHER" id="PTHR47623">
    <property type="entry name" value="OS09G0287300 PROTEIN"/>
    <property type="match status" value="1"/>
</dbReference>
<sequence>MKTITLIRHAKSSWATQHLDKQRPLSSRGILDAHKIAEEIQLFLPKTFTIYSSTAKRATETAMIFTQIFSCPIESIIFSDDLYTFDHLQLEKFVKSCEDRYDNIILFGHNDAITNFVNKFGNNFIENVPTCGCVSINFEENSWQTIENGKIQKVIFPKDLKYYDSINRV</sequence>
<comment type="caution">
    <text evidence="1">The sequence shown here is derived from an EMBL/GenBank/DDBJ whole genome shotgun (WGS) entry which is preliminary data.</text>
</comment>
<accession>A0ABW9ZBR1</accession>
<dbReference type="InterPro" id="IPR013078">
    <property type="entry name" value="His_Pase_superF_clade-1"/>
</dbReference>
<dbReference type="Gene3D" id="3.40.50.1240">
    <property type="entry name" value="Phosphoglycerate mutase-like"/>
    <property type="match status" value="1"/>
</dbReference>
<dbReference type="RefSeq" id="WP_166537044.1">
    <property type="nucleotide sequence ID" value="NZ_JAABLM010000008.1"/>
</dbReference>
<proteinExistence type="predicted"/>
<protein>
    <submittedName>
        <fullName evidence="1">Histidine phosphatase family protein</fullName>
    </submittedName>
</protein>
<dbReference type="CDD" id="cd07067">
    <property type="entry name" value="HP_PGM_like"/>
    <property type="match status" value="1"/>
</dbReference>
<keyword evidence="2" id="KW-1185">Reference proteome</keyword>
<dbReference type="SUPFAM" id="SSF53254">
    <property type="entry name" value="Phosphoglycerate mutase-like"/>
    <property type="match status" value="1"/>
</dbReference>